<organism evidence="2 3">
    <name type="scientific">Stylosanthes scabra</name>
    <dbReference type="NCBI Taxonomy" id="79078"/>
    <lineage>
        <taxon>Eukaryota</taxon>
        <taxon>Viridiplantae</taxon>
        <taxon>Streptophyta</taxon>
        <taxon>Embryophyta</taxon>
        <taxon>Tracheophyta</taxon>
        <taxon>Spermatophyta</taxon>
        <taxon>Magnoliopsida</taxon>
        <taxon>eudicotyledons</taxon>
        <taxon>Gunneridae</taxon>
        <taxon>Pentapetalae</taxon>
        <taxon>rosids</taxon>
        <taxon>fabids</taxon>
        <taxon>Fabales</taxon>
        <taxon>Fabaceae</taxon>
        <taxon>Papilionoideae</taxon>
        <taxon>50 kb inversion clade</taxon>
        <taxon>dalbergioids sensu lato</taxon>
        <taxon>Dalbergieae</taxon>
        <taxon>Pterocarpus clade</taxon>
        <taxon>Stylosanthes</taxon>
    </lineage>
</organism>
<comment type="caution">
    <text evidence="2">The sequence shown here is derived from an EMBL/GenBank/DDBJ whole genome shotgun (WGS) entry which is preliminary data.</text>
</comment>
<feature type="compositionally biased region" description="Low complexity" evidence="1">
    <location>
        <begin position="254"/>
        <end position="268"/>
    </location>
</feature>
<protein>
    <submittedName>
        <fullName evidence="2">Uncharacterized protein</fullName>
    </submittedName>
</protein>
<evidence type="ECO:0000256" key="1">
    <source>
        <dbReference type="SAM" id="MobiDB-lite"/>
    </source>
</evidence>
<evidence type="ECO:0000313" key="2">
    <source>
        <dbReference type="EMBL" id="MED6136091.1"/>
    </source>
</evidence>
<proteinExistence type="predicted"/>
<evidence type="ECO:0000313" key="3">
    <source>
        <dbReference type="Proteomes" id="UP001341840"/>
    </source>
</evidence>
<feature type="compositionally biased region" description="Polar residues" evidence="1">
    <location>
        <begin position="229"/>
        <end position="238"/>
    </location>
</feature>
<keyword evidence="3" id="KW-1185">Reference proteome</keyword>
<name>A0ABU6SIU3_9FABA</name>
<accession>A0ABU6SIU3</accession>
<dbReference type="Proteomes" id="UP001341840">
    <property type="component" value="Unassembled WGS sequence"/>
</dbReference>
<dbReference type="EMBL" id="JASCZI010060800">
    <property type="protein sequence ID" value="MED6136091.1"/>
    <property type="molecule type" value="Genomic_DNA"/>
</dbReference>
<feature type="region of interest" description="Disordered" evidence="1">
    <location>
        <begin position="203"/>
        <end position="268"/>
    </location>
</feature>
<sequence length="268" mass="29474">MPPLAEDERGCSALISGGRVRARPQVGGRMRSPVERMLTRRLSTVDRRTFLRGLGPRIRAGMTTRHTNPTSTSSPARISSWLGSSYMARAPVLDPPRMHPPVDHQGTIVTDCCRICQVRLCSLTLTQLINVRGFSTTTPRSSRTFSHHRSSSISCPCPIASRTTSHHRSRVISHLYRLSSITSPRLAITHRRPSHSFIRVRHSLHPSRRSTTIRPTLRARATAPPDCSPTGTAATERSPSAPMRHIIRSPPSPSARGRPGLGSATCLL</sequence>
<reference evidence="2 3" key="1">
    <citation type="journal article" date="2023" name="Plants (Basel)">
        <title>Bridging the Gap: Combining Genomics and Transcriptomics Approaches to Understand Stylosanthes scabra, an Orphan Legume from the Brazilian Caatinga.</title>
        <authorList>
            <person name="Ferreira-Neto J.R.C."/>
            <person name="da Silva M.D."/>
            <person name="Binneck E."/>
            <person name="de Melo N.F."/>
            <person name="da Silva R.H."/>
            <person name="de Melo A.L.T.M."/>
            <person name="Pandolfi V."/>
            <person name="Bustamante F.O."/>
            <person name="Brasileiro-Vidal A.C."/>
            <person name="Benko-Iseppon A.M."/>
        </authorList>
    </citation>
    <scope>NUCLEOTIDE SEQUENCE [LARGE SCALE GENOMIC DNA]</scope>
    <source>
        <tissue evidence="2">Leaves</tissue>
    </source>
</reference>
<gene>
    <name evidence="2" type="ORF">PIB30_052729</name>
</gene>